<dbReference type="PANTHER" id="PTHR42755">
    <property type="entry name" value="3-DEOXY-MANNO-OCTULOSONATE CYTIDYLYLTRANSFERASE"/>
    <property type="match status" value="1"/>
</dbReference>
<dbReference type="Pfam" id="PF04413">
    <property type="entry name" value="Glycos_transf_N"/>
    <property type="match status" value="1"/>
</dbReference>
<gene>
    <name evidence="12" type="ORF">O99_00119</name>
</gene>
<keyword evidence="13" id="KW-1185">Reference proteome</keyword>
<dbReference type="GO" id="GO:0009245">
    <property type="term" value="P:lipid A biosynthetic process"/>
    <property type="evidence" value="ECO:0007669"/>
    <property type="project" value="TreeGrafter"/>
</dbReference>
<organism evidence="12 13">
    <name type="scientific">Bartonella rochalimae ATCC BAA-1498</name>
    <dbReference type="NCBI Taxonomy" id="685782"/>
    <lineage>
        <taxon>Bacteria</taxon>
        <taxon>Pseudomonadati</taxon>
        <taxon>Pseudomonadota</taxon>
        <taxon>Alphaproteobacteria</taxon>
        <taxon>Hyphomicrobiales</taxon>
        <taxon>Bartonellaceae</taxon>
        <taxon>Bartonella</taxon>
    </lineage>
</organism>
<dbReference type="Gene3D" id="3.40.50.11720">
    <property type="entry name" value="3-Deoxy-D-manno-octulosonic-acid transferase, N-terminal domain"/>
    <property type="match status" value="1"/>
</dbReference>
<evidence type="ECO:0000256" key="9">
    <source>
        <dbReference type="PIRSR" id="PIRSR639901-2"/>
    </source>
</evidence>
<reference evidence="12 13" key="1">
    <citation type="submission" date="2012-04" db="EMBL/GenBank/DDBJ databases">
        <title>The Genome Sequence of Bartonella rochalimae BMGH.</title>
        <authorList>
            <consortium name="The Broad Institute Genome Sequencing Platform"/>
            <consortium name="The Broad Institute Genome Sequencing Center for Infectious Disease"/>
            <person name="Feldgarden M."/>
            <person name="Kirby J."/>
            <person name="Kosoy M."/>
            <person name="Birtles R."/>
            <person name="Probert W.S."/>
            <person name="Chiaraviglio L."/>
            <person name="Walker B."/>
            <person name="Young S.K."/>
            <person name="Zeng Q."/>
            <person name="Gargeya S."/>
            <person name="Fitzgerald M."/>
            <person name="Haas B."/>
            <person name="Abouelleil A."/>
            <person name="Alvarado L."/>
            <person name="Arachchi H.M."/>
            <person name="Berlin A.M."/>
            <person name="Chapman S.B."/>
            <person name="Goldberg J."/>
            <person name="Griggs A."/>
            <person name="Gujja S."/>
            <person name="Hansen M."/>
            <person name="Howarth C."/>
            <person name="Imamovic A."/>
            <person name="Larimer J."/>
            <person name="McCowen C."/>
            <person name="Montmayeur A."/>
            <person name="Murphy C."/>
            <person name="Neiman D."/>
            <person name="Pearson M."/>
            <person name="Priest M."/>
            <person name="Roberts A."/>
            <person name="Saif S."/>
            <person name="Shea T."/>
            <person name="Sisk P."/>
            <person name="Sykes S."/>
            <person name="Wortman J."/>
            <person name="Nusbaum C."/>
            <person name="Birren B."/>
        </authorList>
    </citation>
    <scope>NUCLEOTIDE SEQUENCE [LARGE SCALE GENOMIC DNA]</scope>
    <source>
        <strain evidence="12 13">ATCC BAA-1498</strain>
    </source>
</reference>
<feature type="transmembrane region" description="Helical" evidence="10">
    <location>
        <begin position="26"/>
        <end position="45"/>
    </location>
</feature>
<evidence type="ECO:0000256" key="5">
    <source>
        <dbReference type="ARBA" id="ARBA00022679"/>
    </source>
</evidence>
<keyword evidence="10" id="KW-0812">Transmembrane</keyword>
<dbReference type="EC" id="2.4.99.12" evidence="3 10"/>
<feature type="site" description="Transition state stabilizer" evidence="9">
    <location>
        <position position="227"/>
    </location>
</feature>
<evidence type="ECO:0000313" key="12">
    <source>
        <dbReference type="EMBL" id="KEC57471.1"/>
    </source>
</evidence>
<evidence type="ECO:0000259" key="11">
    <source>
        <dbReference type="Pfam" id="PF04413"/>
    </source>
</evidence>
<dbReference type="PATRIC" id="fig|685782.3.peg.118"/>
<comment type="pathway">
    <text evidence="2 10">Bacterial outer membrane biogenesis; LPS core biosynthesis.</text>
</comment>
<feature type="domain" description="3-deoxy-D-manno-octulosonic-acid transferase N-terminal" evidence="11">
    <location>
        <begin position="57"/>
        <end position="229"/>
    </location>
</feature>
<evidence type="ECO:0000256" key="1">
    <source>
        <dbReference type="ARBA" id="ARBA00003394"/>
    </source>
</evidence>
<sequence>MKLTAISKQGNKGFKMMELKARVALSIYRIVGFCLHPVVPLYLFFRAMRGKEERGRHKERLGKSKKARPQSPLIWFHAASIGETVALLPLINYILSLKIQVLLTTCTVTSSTLVKKYFGNRLIHQYAPLDLELAVRHFISHWKPDLALICESEIWPLRIKELAKMRIPQILVNARMSEQSFKAWHKRLFLAKHIFKHIDVAIGQNETDVTYYYTLGVKSVALSGNLKAEVCPVEDQELLAHYCKAIGNRPVWAAVSTHEGEEKIACEVHKMLKSYFPDLLTIIVPRHPERSEDIIRVCDQEDLRYVLRNSNIVPDIDTDILLGDTIGEMGLFLRLSKVAFIGKSLCDYGGHNPLELALLGVAILTGPHIANFQNTFERFLSCDAAYIVEDTMQLAVQVNKFLTNETLRKEVTDKAYEVATSMAGALECTLKVLDPFLQPLVIQMGLRQCQK</sequence>
<comment type="caution">
    <text evidence="10">Lacks conserved residue(s) required for the propagation of feature annotation.</text>
</comment>
<comment type="catalytic activity">
    <reaction evidence="7 10">
        <text>lipid IVA (E. coli) + CMP-3-deoxy-beta-D-manno-octulosonate = alpha-Kdo-(2-&gt;6)-lipid IVA (E. coli) + CMP + H(+)</text>
        <dbReference type="Rhea" id="RHEA:28066"/>
        <dbReference type="ChEBI" id="CHEBI:15378"/>
        <dbReference type="ChEBI" id="CHEBI:58603"/>
        <dbReference type="ChEBI" id="CHEBI:60364"/>
        <dbReference type="ChEBI" id="CHEBI:60377"/>
        <dbReference type="ChEBI" id="CHEBI:85987"/>
        <dbReference type="EC" id="2.4.99.12"/>
    </reaction>
</comment>
<feature type="transmembrane region" description="Helical" evidence="10">
    <location>
        <begin position="73"/>
        <end position="95"/>
    </location>
</feature>
<dbReference type="NCBIfam" id="NF004387">
    <property type="entry name" value="PRK05749.1-3"/>
    <property type="match status" value="1"/>
</dbReference>
<accession>A0A067WEV7</accession>
<dbReference type="GO" id="GO:0009244">
    <property type="term" value="P:lipopolysaccharide core region biosynthetic process"/>
    <property type="evidence" value="ECO:0007669"/>
    <property type="project" value="UniProtKB-UniRule"/>
</dbReference>
<evidence type="ECO:0000256" key="7">
    <source>
        <dbReference type="ARBA" id="ARBA00049183"/>
    </source>
</evidence>
<comment type="caution">
    <text evidence="12">The sequence shown here is derived from an EMBL/GenBank/DDBJ whole genome shotgun (WGS) entry which is preliminary data.</text>
</comment>
<dbReference type="GO" id="GO:0043842">
    <property type="term" value="F:Kdo transferase activity"/>
    <property type="evidence" value="ECO:0007669"/>
    <property type="project" value="UniProtKB-EC"/>
</dbReference>
<dbReference type="eggNOG" id="COG1519">
    <property type="taxonomic scope" value="Bacteria"/>
</dbReference>
<proteinExistence type="inferred from homology"/>
<evidence type="ECO:0000313" key="13">
    <source>
        <dbReference type="Proteomes" id="UP000027336"/>
    </source>
</evidence>
<dbReference type="InterPro" id="IPR038107">
    <property type="entry name" value="Glycos_transf_N_sf"/>
</dbReference>
<dbReference type="InterPro" id="IPR039901">
    <property type="entry name" value="Kdotransferase"/>
</dbReference>
<protein>
    <recommendedName>
        <fullName evidence="4 10">3-deoxy-D-manno-octulosonic acid transferase</fullName>
        <shortName evidence="10">Kdo transferase</shortName>
        <ecNumber evidence="3 10">2.4.99.12</ecNumber>
    </recommendedName>
    <alternativeName>
        <fullName evidence="6 10">Lipid IV(A) 3-deoxy-D-manno-octulosonic acid transferase</fullName>
    </alternativeName>
</protein>
<evidence type="ECO:0000256" key="10">
    <source>
        <dbReference type="RuleBase" id="RU365103"/>
    </source>
</evidence>
<name>A0A067WEV7_9HYPH</name>
<evidence type="ECO:0000256" key="6">
    <source>
        <dbReference type="ARBA" id="ARBA00031445"/>
    </source>
</evidence>
<comment type="subcellular location">
    <subcellularLocation>
        <location evidence="10">Cell membrane</location>
    </subcellularLocation>
</comment>
<keyword evidence="10" id="KW-0472">Membrane</keyword>
<feature type="active site" description="Proton acceptor" evidence="8">
    <location>
        <position position="83"/>
    </location>
</feature>
<evidence type="ECO:0000256" key="2">
    <source>
        <dbReference type="ARBA" id="ARBA00004713"/>
    </source>
</evidence>
<dbReference type="Gene3D" id="3.40.50.2000">
    <property type="entry name" value="Glycogen Phosphorylase B"/>
    <property type="match status" value="1"/>
</dbReference>
<dbReference type="HOGENOM" id="CLU_036146_1_1_5"/>
<keyword evidence="10" id="KW-1133">Transmembrane helix</keyword>
<dbReference type="GO" id="GO:0005886">
    <property type="term" value="C:plasma membrane"/>
    <property type="evidence" value="ECO:0007669"/>
    <property type="project" value="UniProtKB-SubCell"/>
</dbReference>
<evidence type="ECO:0000256" key="4">
    <source>
        <dbReference type="ARBA" id="ARBA00019077"/>
    </source>
</evidence>
<keyword evidence="10" id="KW-1003">Cell membrane</keyword>
<dbReference type="InterPro" id="IPR007507">
    <property type="entry name" value="Glycos_transf_N"/>
</dbReference>
<feature type="site" description="Transition state stabilizer" evidence="9">
    <location>
        <position position="151"/>
    </location>
</feature>
<dbReference type="AlphaFoldDB" id="A0A067WEV7"/>
<comment type="function">
    <text evidence="1 10">Involved in lipopolysaccharide (LPS) biosynthesis. Catalyzes the transfer of 3-deoxy-D-manno-octulosonate (Kdo) residue(s) from CMP-Kdo to lipid IV(A), the tetraacyldisaccharide-1,4'-bisphosphate precursor of lipid A.</text>
</comment>
<dbReference type="PANTHER" id="PTHR42755:SF1">
    <property type="entry name" value="3-DEOXY-D-MANNO-OCTULOSONIC ACID TRANSFERASE, MITOCHONDRIAL-RELATED"/>
    <property type="match status" value="1"/>
</dbReference>
<dbReference type="EMBL" id="AHPK01000001">
    <property type="protein sequence ID" value="KEC57471.1"/>
    <property type="molecule type" value="Genomic_DNA"/>
</dbReference>
<evidence type="ECO:0000256" key="8">
    <source>
        <dbReference type="PIRSR" id="PIRSR639901-1"/>
    </source>
</evidence>
<dbReference type="Proteomes" id="UP000027336">
    <property type="component" value="Unassembled WGS sequence"/>
</dbReference>
<keyword evidence="5 10" id="KW-0808">Transferase</keyword>
<comment type="similarity">
    <text evidence="10">Belongs to the glycosyltransferase group 1 family.</text>
</comment>
<dbReference type="UniPathway" id="UPA00958"/>
<keyword evidence="10" id="KW-0448">Lipopolysaccharide biosynthesis</keyword>
<evidence type="ECO:0000256" key="3">
    <source>
        <dbReference type="ARBA" id="ARBA00012621"/>
    </source>
</evidence>